<dbReference type="GO" id="GO:0016592">
    <property type="term" value="C:mediator complex"/>
    <property type="evidence" value="ECO:0007669"/>
    <property type="project" value="InterPro"/>
</dbReference>
<organism evidence="9 10">
    <name type="scientific">Cylicocyclus nassatus</name>
    <name type="common">Nematode worm</name>
    <dbReference type="NCBI Taxonomy" id="53992"/>
    <lineage>
        <taxon>Eukaryota</taxon>
        <taxon>Metazoa</taxon>
        <taxon>Ecdysozoa</taxon>
        <taxon>Nematoda</taxon>
        <taxon>Chromadorea</taxon>
        <taxon>Rhabditida</taxon>
        <taxon>Rhabditina</taxon>
        <taxon>Rhabditomorpha</taxon>
        <taxon>Strongyloidea</taxon>
        <taxon>Strongylidae</taxon>
        <taxon>Cylicocyclus</taxon>
    </lineage>
</organism>
<reference evidence="9" key="1">
    <citation type="submission" date="2023-07" db="EMBL/GenBank/DDBJ databases">
        <authorList>
            <consortium name="CYATHOMIX"/>
        </authorList>
    </citation>
    <scope>NUCLEOTIDE SEQUENCE</scope>
    <source>
        <strain evidence="9">N/A</strain>
    </source>
</reference>
<evidence type="ECO:0000256" key="7">
    <source>
        <dbReference type="ARBA" id="ARBA00023242"/>
    </source>
</evidence>
<dbReference type="InterPro" id="IPR019035">
    <property type="entry name" value="Mediator_Med12"/>
</dbReference>
<name>A0AA36GN83_CYLNA</name>
<evidence type="ECO:0000256" key="6">
    <source>
        <dbReference type="ARBA" id="ARBA00023163"/>
    </source>
</evidence>
<evidence type="ECO:0000256" key="2">
    <source>
        <dbReference type="ARBA" id="ARBA00010289"/>
    </source>
</evidence>
<protein>
    <recommendedName>
        <fullName evidence="8">Mediator complex subunit Med12 domain-containing protein</fullName>
    </recommendedName>
</protein>
<keyword evidence="3" id="KW-0678">Repressor</keyword>
<accession>A0AA36GN83</accession>
<dbReference type="PANTHER" id="PTHR46567">
    <property type="entry name" value="MEDIATOR OF RNA POLYMERASE II TRANSCRIPTION SUBUNIT 12"/>
    <property type="match status" value="1"/>
</dbReference>
<keyword evidence="4" id="KW-0805">Transcription regulation</keyword>
<evidence type="ECO:0000256" key="1">
    <source>
        <dbReference type="ARBA" id="ARBA00004123"/>
    </source>
</evidence>
<dbReference type="PANTHER" id="PTHR46567:SF1">
    <property type="entry name" value="MEDIATOR OF RNA POLYMERASE II TRANSCRIPTION SUBUNIT 12"/>
    <property type="match status" value="1"/>
</dbReference>
<dbReference type="Pfam" id="PF12145">
    <property type="entry name" value="Med12-LCEWAV"/>
    <property type="match status" value="2"/>
</dbReference>
<dbReference type="EMBL" id="CATQJL010000112">
    <property type="protein sequence ID" value="CAJ0595168.1"/>
    <property type="molecule type" value="Genomic_DNA"/>
</dbReference>
<dbReference type="InterPro" id="IPR021990">
    <property type="entry name" value="Mediator_Med12_LCEWAV"/>
</dbReference>
<evidence type="ECO:0000256" key="3">
    <source>
        <dbReference type="ARBA" id="ARBA00022491"/>
    </source>
</evidence>
<comment type="subcellular location">
    <subcellularLocation>
        <location evidence="1">Nucleus</location>
    </subcellularLocation>
</comment>
<dbReference type="SMART" id="SM01281">
    <property type="entry name" value="Med12"/>
    <property type="match status" value="1"/>
</dbReference>
<dbReference type="Proteomes" id="UP001176961">
    <property type="component" value="Unassembled WGS sequence"/>
</dbReference>
<keyword evidence="10" id="KW-1185">Reference proteome</keyword>
<evidence type="ECO:0000256" key="5">
    <source>
        <dbReference type="ARBA" id="ARBA00023159"/>
    </source>
</evidence>
<dbReference type="GO" id="GO:0003712">
    <property type="term" value="F:transcription coregulator activity"/>
    <property type="evidence" value="ECO:0007669"/>
    <property type="project" value="InterPro"/>
</dbReference>
<evidence type="ECO:0000256" key="4">
    <source>
        <dbReference type="ARBA" id="ARBA00023015"/>
    </source>
</evidence>
<dbReference type="GO" id="GO:0006357">
    <property type="term" value="P:regulation of transcription by RNA polymerase II"/>
    <property type="evidence" value="ECO:0007669"/>
    <property type="project" value="InterPro"/>
</dbReference>
<comment type="caution">
    <text evidence="9">The sequence shown here is derived from an EMBL/GenBank/DDBJ whole genome shotgun (WGS) entry which is preliminary data.</text>
</comment>
<evidence type="ECO:0000313" key="10">
    <source>
        <dbReference type="Proteomes" id="UP001176961"/>
    </source>
</evidence>
<evidence type="ECO:0000313" key="9">
    <source>
        <dbReference type="EMBL" id="CAJ0595168.1"/>
    </source>
</evidence>
<gene>
    <name evidence="9" type="ORF">CYNAS_LOCUS7151</name>
</gene>
<evidence type="ECO:0000259" key="8">
    <source>
        <dbReference type="SMART" id="SM01281"/>
    </source>
</evidence>
<comment type="similarity">
    <text evidence="2">Belongs to the Mediator complex subunit 12 family.</text>
</comment>
<keyword evidence="7" id="KW-0539">Nucleus</keyword>
<keyword evidence="6" id="KW-0804">Transcription</keyword>
<feature type="domain" description="Mediator complex subunit Med12" evidence="8">
    <location>
        <begin position="107"/>
        <end position="165"/>
    </location>
</feature>
<keyword evidence="5" id="KW-0010">Activator</keyword>
<proteinExistence type="inferred from homology"/>
<sequence length="1856" mass="210771">MMSSKTATVSSWYQSTADNRMLRRHRIGVLDVYSPHEEDLLDSEQARRGYQAKSTPFEYGSLVYNSQSAQLDRLDVAQAKSETLLNFVIYQKSEISSLERRKGRDTNAQLAAAKAKERAAWFTDLARGRSLSSLAKKIPIIEGREGLQYLCDYRVPPFRALWYLKITAVLTGSNANVKRKKSVSDLFAAEYKNVFVKAIKDIMARMWNVSDLTASPVYKERWLYISNLCKCAYQDGLLERQDFLNELCNIFTDYFIARIKGAEKLPPLRMYLLFFTQFLRHINNNLILARRVAHMAATKLSMYKMAYEEKRRAKKASKSFIALTNCSALKSVIHMLTAILQSIVIDVPAAVVWNNFKVQTAEKHPFILSQLCGSPLDLLPCPVYKLPHLAGKGSERFIDLLKLRSAEIIRRSQAVQDNWSFDPEALSFAKLVNGYVSVITILDSVDMLEPHIVQAFGKRIFTFKSENWAEEVLMRIKLMLHWAVTAEREGSRRAVIVAKVLHHRVLEQQSYMFGPFHMQDIILSYLDTEAPTPESKFFHREFASLVTLFIELIRFKLFDHDSFVKELIKSGEVDCDRPLMTRFECECKCSSATSSTQAQQIDTRTLEDPARLTDSASHNHGDKDMHLYFSDAMPMNGRILIEMPLRQVEEHRSEAIQRALVLYGVIGWENHVSEMKKIANKICKLWQKKMYLQFCTENKTPFWKHSISSQEIEEVLERFRMQTYYDQVMICGWCAESFSDMICDFVSNRSSHVPTSEALNIICEMFETAQFIYGMFEFCEAVTPLLLRAEGVIHSLAVDVIPGALSARLAYVFVAYICKHWYYFLHSDLAPAITTHMYELIEPMICDHEFPKTAWGRAIAAFVYHSQKHLNGSQLSDMKLHGIRDNLLRILEHGGPACHGERVYDENFYKDALGKTMRFFSYRDYKEKLASFEHLRNRCSFVINSFIAAKDCMRDHDRLVDLATFCGHITAEIPVLANEWIVAIKTLCCISTNESLAYEELLEYIEVSNSSTHYPIATFVMLLAGKYAFSASRLVAELLNSAFPIITGQRFTEESVAHNRSKSELRMCLTLRILAQIVCGTDEPFCKLRDNVGAVPKQKLLTSCADEIMLSMMQWCEMDDVLFPLLSNICILQNTMRSGRGKGSLSGSAKDREYLSTMVEAVQCVICDEDWVRMKMCRIVETNSVEVFGHEQLRRNSVGHQLLRLSICRRSERDVARELSLCSDSKKAQIEKLLAAMNIWNMRATVSELMLMMKEISFGDDAQQSTIAADVSMGVIAKCCRDLFINAYNEGLQISSATIDRDFRFRQVTNFWLLAPLLKMCSRTNIMSNLHKQTTIHSKFLKEAVSMLDLGDGSTMESLKRSSWLLSQEPFLNLVLTCMKLESSQPNKDLLVSLIYRQLVGFTNRIKEDSAVLLTEKFAAERENLLLQLSLIGRMFEQICQPQHCVAWSHLFFQMMFYGIISPDRERILYNSCYDMLSTLMLWTLTHPLTIVQQSKEGSELKFRWPYYSRIVKKLKKEIAGKKVPPESRNLLLFLPLPKKKISVYVMSPCTAASGAARLSCALSPFYRSGLRVSEKMRMSSYEFIGQSIKDGCKWRSWFQATRVDRTPCPIQKWVARLLIHKHQLDYPRSNVITEANDCFLSAADQDASNEAPLSDSGVNPSGTCASDRAHTSIATEAATAGSEETTISKGTLRKTLAENVVLTHEATSLQECSSTPSNPVALAGTTGLGKRDRRSARLISAGISKSVRMDGVKSHTKTKLQERINKKRLEAIRLAGTFVPQQLHAGASHQLTLTAGPVQYHDHLQSYAGRSSSIAGEGQMSAQGYVGLQVPCEGQQPMGTADSSVSVLQMPHQMR</sequence>
<dbReference type="Pfam" id="PF09497">
    <property type="entry name" value="Med12"/>
    <property type="match status" value="1"/>
</dbReference>